<evidence type="ECO:0000313" key="2">
    <source>
        <dbReference type="EMBL" id="MDP4536654.1"/>
    </source>
</evidence>
<dbReference type="RefSeq" id="WP_305893919.1">
    <property type="nucleotide sequence ID" value="NZ_JAUZVZ010000013.1"/>
</dbReference>
<protein>
    <submittedName>
        <fullName evidence="2">C39 family peptidase</fullName>
    </submittedName>
</protein>
<dbReference type="Proteomes" id="UP001231616">
    <property type="component" value="Unassembled WGS sequence"/>
</dbReference>
<dbReference type="Gene3D" id="3.90.70.10">
    <property type="entry name" value="Cysteine proteinases"/>
    <property type="match status" value="1"/>
</dbReference>
<feature type="domain" description="Peptidase C39-like" evidence="1">
    <location>
        <begin position="332"/>
        <end position="455"/>
    </location>
</feature>
<gene>
    <name evidence="2" type="ORF">Q3O60_10675</name>
</gene>
<comment type="caution">
    <text evidence="2">The sequence shown here is derived from an EMBL/GenBank/DDBJ whole genome shotgun (WGS) entry which is preliminary data.</text>
</comment>
<reference evidence="2 3" key="1">
    <citation type="submission" date="2023-08" db="EMBL/GenBank/DDBJ databases">
        <authorList>
            <person name="Joshi A."/>
            <person name="Thite S."/>
        </authorList>
    </citation>
    <scope>NUCLEOTIDE SEQUENCE [LARGE SCALE GENOMIC DNA]</scope>
    <source>
        <strain evidence="2 3">AC40</strain>
    </source>
</reference>
<proteinExistence type="predicted"/>
<evidence type="ECO:0000313" key="3">
    <source>
        <dbReference type="Proteomes" id="UP001231616"/>
    </source>
</evidence>
<dbReference type="Pfam" id="PF13529">
    <property type="entry name" value="Peptidase_C39_2"/>
    <property type="match status" value="1"/>
</dbReference>
<accession>A0ABT9H018</accession>
<name>A0ABT9H018_9GAMM</name>
<sequence length="505" mass="56316">MKKLAIIPLSIVLAACGGGSDSTSDPVATPPPPPTQPDPQQITVAENKLSAWIWYIDQPGLVRNNHADMAEYLADLGVKRVFIKISDINYRWQDNKIRFEESGVFCGEWQDACEPDNIQHYIDAGIEPWAWTYNDTHSYAEQADMLYAAAKVGYQGFVLDIEEEFNRVDQPLHDLLQAHHVRLRQARAEGIIDNRFLLAATSWGNPEDQGMNIGIIDQYVDAHMPQTYIEKWGGSYLSDIAATIEAGDCEYQRLGATKPVWHIVSHEDNILTAEQLDTFIAHAGPNASVWRISDATLANAIEGINWQQLDYTVNDCSNSNMELLQHSSLPLVPYYHQLENLYQPTATCSVTSLAMVTDFFAITTASDDERVPDQLYQRFGLLQTVPELTAAFNELATEAGIHAESTGLIDGTFAQLQQHVSSGLPAIVHGWFTPPGHILVVTGYDGDYYTVNDPYGEWNLERNGSYDTEASGFNIRYPKAAFEQAINDNGTDGDLWLHLFQPVSD</sequence>
<dbReference type="PROSITE" id="PS51257">
    <property type="entry name" value="PROKAR_LIPOPROTEIN"/>
    <property type="match status" value="1"/>
</dbReference>
<organism evidence="2 3">
    <name type="scientific">Alkalimonas collagenimarina</name>
    <dbReference type="NCBI Taxonomy" id="400390"/>
    <lineage>
        <taxon>Bacteria</taxon>
        <taxon>Pseudomonadati</taxon>
        <taxon>Pseudomonadota</taxon>
        <taxon>Gammaproteobacteria</taxon>
        <taxon>Alkalimonas</taxon>
    </lineage>
</organism>
<dbReference type="EMBL" id="JAUZVZ010000013">
    <property type="protein sequence ID" value="MDP4536654.1"/>
    <property type="molecule type" value="Genomic_DNA"/>
</dbReference>
<dbReference type="InterPro" id="IPR039564">
    <property type="entry name" value="Peptidase_C39-like"/>
</dbReference>
<evidence type="ECO:0000259" key="1">
    <source>
        <dbReference type="Pfam" id="PF13529"/>
    </source>
</evidence>
<keyword evidence="3" id="KW-1185">Reference proteome</keyword>